<dbReference type="Proteomes" id="UP000002931">
    <property type="component" value="Unassembled WGS sequence"/>
</dbReference>
<gene>
    <name evidence="1" type="ORF">RB2654_04746</name>
</gene>
<sequence>MARHAEFKVFDLGGGRQVAVEQQEADFEVMRFLGQLVDRVTPVQKLTLFAIDEGDRAFAAPVEYSRDRSEDAACA</sequence>
<dbReference type="AlphaFoldDB" id="A3VKI4"/>
<evidence type="ECO:0000313" key="1">
    <source>
        <dbReference type="EMBL" id="EAQ11308.1"/>
    </source>
</evidence>
<name>A3VKI4_9RHOB</name>
<reference evidence="1 2" key="1">
    <citation type="journal article" date="2010" name="J. Bacteriol.">
        <title>Genome sequences of Pelagibaca bermudensis HTCC2601T and Maritimibacter alkaliphilus HTCC2654T, the type strains of two marine Roseobacter genera.</title>
        <authorList>
            <person name="Thrash J.C."/>
            <person name="Cho J.C."/>
            <person name="Ferriera S."/>
            <person name="Johnson J."/>
            <person name="Vergin K.L."/>
            <person name="Giovannoni S.J."/>
        </authorList>
    </citation>
    <scope>NUCLEOTIDE SEQUENCE [LARGE SCALE GENOMIC DNA]</scope>
    <source>
        <strain evidence="1 2">HTCC2654</strain>
    </source>
</reference>
<organism evidence="1 2">
    <name type="scientific">Maritimibacter alkaliphilus HTCC2654</name>
    <dbReference type="NCBI Taxonomy" id="314271"/>
    <lineage>
        <taxon>Bacteria</taxon>
        <taxon>Pseudomonadati</taxon>
        <taxon>Pseudomonadota</taxon>
        <taxon>Alphaproteobacteria</taxon>
        <taxon>Rhodobacterales</taxon>
        <taxon>Roseobacteraceae</taxon>
        <taxon>Maritimibacter</taxon>
    </lineage>
</organism>
<accession>A3VKI4</accession>
<proteinExistence type="predicted"/>
<evidence type="ECO:0000313" key="2">
    <source>
        <dbReference type="Proteomes" id="UP000002931"/>
    </source>
</evidence>
<keyword evidence="2" id="KW-1185">Reference proteome</keyword>
<dbReference type="STRING" id="314271.RB2654_04746"/>
<dbReference type="HOGENOM" id="CLU_2666786_0_0_5"/>
<protein>
    <submittedName>
        <fullName evidence="1">Uncharacterized protein</fullName>
    </submittedName>
</protein>
<comment type="caution">
    <text evidence="1">The sequence shown here is derived from an EMBL/GenBank/DDBJ whole genome shotgun (WGS) entry which is preliminary data.</text>
</comment>
<dbReference type="EMBL" id="AAMT01000017">
    <property type="protein sequence ID" value="EAQ11308.1"/>
    <property type="molecule type" value="Genomic_DNA"/>
</dbReference>